<comment type="caution">
    <text evidence="6">The sequence shown here is derived from an EMBL/GenBank/DDBJ whole genome shotgun (WGS) entry which is preliminary data.</text>
</comment>
<dbReference type="SUPFAM" id="SSF48371">
    <property type="entry name" value="ARM repeat"/>
    <property type="match status" value="2"/>
</dbReference>
<dbReference type="SMART" id="SM00146">
    <property type="entry name" value="PI3Kc"/>
    <property type="match status" value="1"/>
</dbReference>
<feature type="domain" description="FAT" evidence="4">
    <location>
        <begin position="2406"/>
        <end position="2960"/>
    </location>
</feature>
<dbReference type="InterPro" id="IPR050517">
    <property type="entry name" value="DDR_Repair_Kinase"/>
</dbReference>
<dbReference type="GO" id="GO:0005634">
    <property type="term" value="C:nucleus"/>
    <property type="evidence" value="ECO:0007669"/>
    <property type="project" value="TreeGrafter"/>
</dbReference>
<feature type="region of interest" description="Disordered" evidence="2">
    <location>
        <begin position="1876"/>
        <end position="1895"/>
    </location>
</feature>
<sequence>MPIPSPQSPEFLPYIQRLEDPAFDPEFKRNIATEIRDFHDLHRDPADISRYLTTALPVLIRALRDGEPSFKKDSAEHQTRLMLLTTIQRLPHSENMKQFVAEIQNLMVHLLRTDNEELGVICVKIVIDFNRTYRALLDPHILPFIEWINELYNGMPQLVEKTFKEDATDSIANTSSTSLGNGMTENEEGPLLPVSQSFKVLVECPIATVLFSDPEQPATNHSNQLVPSSIQFLQLQVRQQRIAHEESAKENNMWIGVAPGIRNRAAYTEFITAQIKVMSYIAYVFRQPHEQFRQYAEVIPAVAIRLLQDCPAEASAIRKDLIIAIRHVLTEDIRTLFLAKIDSLLDERVLIGAGVASHEALRPLAYTTLADLVHHVRHELSAEQLSRVIHAYSCNVHTSSIACGTQTMCMKLLVNLVECVVAKCSRTEAARILMGLLETGIDKLGSVYRVHQDLLMISESSRNNEADPLLSFVVVERSKPTDALSYIIDPPDSVIKDARLLYWTLLHSFKTILQGLRTIEGPVPDAELMGQFFESGLKCLAIYERWPMPTHEKEVLDKFGEVFQEMTPHVFQEVWASKFPFFMEQLLTHANILQLPQILLANEKLSRQLVSIMLRHLVGELDTLGDQDTKHAGASLRMFKMCFMAATLLPDQNEMALVPHIPRLIVNSFPLAAKSAEPTHYYLLLRALFRAIGGHKFDNLYKEVLPLLQEMLENLNRLLLASEPNMRDLIAELCLTVPVKLTHLLPYLGHLTKPLVYALRAGPELVAQGLRTLELCIDNLTPEFLDPTLGPVLRDLMGALHDILRPLPAPHQSAHTTIRILGKLGGRNRRLQHEPPRLEYRPHEEPASVLMSFDGRAEKVDIGAMCALAAKTLRNPNRHYRNHAFDLLKNSLSVLISKGSDERQREGNFTTIIDGLFDAIHVPELMPFAHEYVRDVSRHLFTAELGKNLASSLSRRTPFAPIVGLHVDAITRSLFVSDPKEIEKARDLVRAIVADLAILYKDKSLPEGQAKDVSSILHLLASRFVGLCFEESVTRKMAGYHGIVIFTHTTELGVQWIDDRELDLIRALMGIIKDTPIDTTRSMADVAATMHDILRACNGPRPSGSTAAESDPGPDGIQPTPNPQPRTKVAYLVGIMTTELSSANPAVRKTAQSCIELLSELSGKSAFELMLPLRDRLLGPIFTRPLRALPLPNQIGHVEAVTYALNMRPPLPEITEELWRMLNETLAVADADDSNLNSQGRNAQRQNLVVIGKLRAACIKLLTAAILATDFFSSQAATRPKVISVYFKSLYLLSPEVKDAASEGLKVVLTFQSRLPRDLLHGGLRPILVNLGDPQRLTIPNLDCLARLLDLLASHFKVEIGLKLIDHYRHLADAKMFADSANGPLADNEEVTRVVRLADIFHRLPYPSAVTFLKDFANGVVQSEAHLHSATPSQFTEPLAAFLNKYPVEAVDYLFENISQPRHVRTIRNVLLSKSAPEFHAELVKQTPRFISTCFRNPELVIHGLSICLDLAKLAPEWFSNRDDIIQTLLEVWRAELKSEPDLGYQLPTVRVHASSLLLSIYKICLEHHLRLDILFSIVAIYTQRIAMDLSSLTRFLHIHVVMNTTIAVKREIFMRFLSWFDEASPPYDQITHFLRIVISPILVVAYSNPAESDGLMDAETIELLHTKVWKAVLGAGFPGGGPDDALTIELMHMSGLLIQHCPDLMHEARKDVMKFAWASVQSDDAVVKQTSNLLIARFFKAYESPSKLILRVWAGLLRPQSQNEGRHLIRQAVDILAPSLPKRIQPDSIPPSWAKVTRRFLSEEGNSLSSLITIYRVIMRHSELFFPHRDLFVGHMVNSLPKLGLGPSAGLETRMMTLEITEHILRWERQRVKQSETSETSISENSMEVETPTPALPADSWTMSLQLRESSVTFLVRLVMSAGTDAPTKGAIVTKALRTLRELLNLPGWSDVTIKSQFFDRALVQTEITEESLPHTINAVRLLSICIEDKPSSWFLQNIRQLRQWLEKSLNRPEVVLHDLIVPIMEKMISSLPSPAIDEEPQGDVQDFISFVNTLISEGLRAGNHPQLILSICLFAVRTNPNVLEEFAVNLMKVFTKQCRDHVHAIQNKTSIEPTTRLLKSTLEICRVQAPASHEARKSLINGLLLLVDKSTDTSLCRVILDMCREWVFMRREAAPTMREKANVLQKMTSFETKRGDENLFVDYLGLIYDIYKEPSLHRTDLTTRLEPAFLIGCRYKDPVIRLKFTVLFDESLPRSLSSRLQYVLGSQSWEYVAEHNWIAQALDLLLGCVNENDVAVPAIYDTRMDEDGAAPFGTRDVTTGDIVRPLRHLLHLDLDATHRTWTSVFSAVWRVLSRKEQTDVARSLILLLGKEYHSKQATLPRNVVQSLLAGALACRPPLALPPYVVKYLGKTFNAWHIALEILQNSLNHIRDEEAVRDATLDALAELYAELSEDDMFYGLWRRRALYPETNVAVSFEQNGLWPEAQTMYESAQFRARQGGTPFNESEYCMWEDHWILSSQKLQHWDILTDLANQEGNHDLLLECAWRLSDWTADRETIQRSIQAVSDVPTPRRRVFEAFTLLIGGNPTGDRADFMRLLEDTMQLSLRKWVSLPPIISMVHVPLLQHFQQLVELQEAAQIFHALALTNVQNLEKRSTDLKVVLQAWRERLPNLWDDISVWSDLVSWRQHVFSNINRHFLPLIQQPPSNQGLTGTSTTSGYRGYHETAWIINRFAHVARKHHLLEVCHNSLAKIYTLPNIEITEAFLKLREQARCHYQVPSELQAGLEVINNTNLMYFSPPQKAEFFTLKGMFIAKLGHNEDANAAFGQAVQMDLNMPKAWAEWGRYNDRMFKESPTEMALAGNAVSCYLQAAGLYKNSKTRPLLIRILWFLSLDDSAGSISRALDQYKGDIALWYWITLIPQLLLSLSHREARHARRILMELAKTHPQALFFQLRTVREDYAAVRKQASAVAAVARSESTTLPVPGPATAPTDNHSEPLPSSSPDNPKSAIEEPNTAPEPKPTPEASASTPQHSTPHSQPNLPHPDTNIRSIRHPWEYVDEISAILKTAFPLLAPTLEQMVEQIGARFKPTQEEEIYRFISALLTEAIYQTVQRNAVPGDDGSVPDICVTNIARLAGSLPSTTRVAFEEDLVKSKPTMKQYVERLQIWRDRYELHLEIRPRVQPLDLISHWLVEFQHLKYDEVEVPGQYLEHKDTSSNFVKISRFSSVFELCRGNSFCFRRIAFLGHDGTTHSFAVQLPSARSCRREERIMQMFRIFNSVLSRRKESRKRNLTFHLPIAVPLTPSLRLLENDSSYVTLQDIYDQHCQAVGMAREEPIVMSSLKVKSMMDPRNPLTGVEMLNLKMELIDEIATKMVPRTILADYMSRTMAGPMELWLMRKQFTLQVAAVSFMSYIVSGGNRVPSRLHISRSSGLIYSSELLPSLAQQAPILQSSEAVPFRFTPNMQHFVTPNGMEGLMTSGIMAIGRCLTEPEYDLEQQLSLFLRDEVLTWYNVHNKTASADIVFRGHVAHNVDAVVKKAEVLACKFERENTHANSSVSASQAVSNLISTATNPQCLAKMPEQWYPYF</sequence>
<evidence type="ECO:0008006" key="8">
    <source>
        <dbReference type="Google" id="ProtNLM"/>
    </source>
</evidence>
<name>A0A9P6ARW2_9AGAM</name>
<dbReference type="GO" id="GO:0006281">
    <property type="term" value="P:DNA repair"/>
    <property type="evidence" value="ECO:0007669"/>
    <property type="project" value="TreeGrafter"/>
</dbReference>
<feature type="region of interest" description="Disordered" evidence="2">
    <location>
        <begin position="1098"/>
        <end position="1124"/>
    </location>
</feature>
<dbReference type="InterPro" id="IPR011009">
    <property type="entry name" value="Kinase-like_dom_sf"/>
</dbReference>
<dbReference type="PROSITE" id="PS50290">
    <property type="entry name" value="PI3_4_KINASE_3"/>
    <property type="match status" value="1"/>
</dbReference>
<dbReference type="Pfam" id="PF02259">
    <property type="entry name" value="FAT"/>
    <property type="match status" value="1"/>
</dbReference>
<dbReference type="OrthoDB" id="5570127at2759"/>
<feature type="compositionally biased region" description="Low complexity" evidence="2">
    <location>
        <begin position="1878"/>
        <end position="1889"/>
    </location>
</feature>
<dbReference type="GO" id="GO:0035267">
    <property type="term" value="C:NuA4 histone acetyltransferase complex"/>
    <property type="evidence" value="ECO:0007669"/>
    <property type="project" value="TreeGrafter"/>
</dbReference>
<dbReference type="SUPFAM" id="SSF56112">
    <property type="entry name" value="Protein kinase-like (PK-like)"/>
    <property type="match status" value="1"/>
</dbReference>
<dbReference type="InterPro" id="IPR014009">
    <property type="entry name" value="PIK_FAT"/>
</dbReference>
<dbReference type="Pfam" id="PF00454">
    <property type="entry name" value="PI3_PI4_kinase"/>
    <property type="match status" value="1"/>
</dbReference>
<reference evidence="6" key="1">
    <citation type="journal article" date="2020" name="Nat. Commun.">
        <title>Large-scale genome sequencing of mycorrhizal fungi provides insights into the early evolution of symbiotic traits.</title>
        <authorList>
            <person name="Miyauchi S."/>
            <person name="Kiss E."/>
            <person name="Kuo A."/>
            <person name="Drula E."/>
            <person name="Kohler A."/>
            <person name="Sanchez-Garcia M."/>
            <person name="Morin E."/>
            <person name="Andreopoulos B."/>
            <person name="Barry K.W."/>
            <person name="Bonito G."/>
            <person name="Buee M."/>
            <person name="Carver A."/>
            <person name="Chen C."/>
            <person name="Cichocki N."/>
            <person name="Clum A."/>
            <person name="Culley D."/>
            <person name="Crous P.W."/>
            <person name="Fauchery L."/>
            <person name="Girlanda M."/>
            <person name="Hayes R.D."/>
            <person name="Keri Z."/>
            <person name="LaButti K."/>
            <person name="Lipzen A."/>
            <person name="Lombard V."/>
            <person name="Magnuson J."/>
            <person name="Maillard F."/>
            <person name="Murat C."/>
            <person name="Nolan M."/>
            <person name="Ohm R.A."/>
            <person name="Pangilinan J."/>
            <person name="Pereira M.F."/>
            <person name="Perotto S."/>
            <person name="Peter M."/>
            <person name="Pfister S."/>
            <person name="Riley R."/>
            <person name="Sitrit Y."/>
            <person name="Stielow J.B."/>
            <person name="Szollosi G."/>
            <person name="Zifcakova L."/>
            <person name="Stursova M."/>
            <person name="Spatafora J.W."/>
            <person name="Tedersoo L."/>
            <person name="Vaario L.M."/>
            <person name="Yamada A."/>
            <person name="Yan M."/>
            <person name="Wang P."/>
            <person name="Xu J."/>
            <person name="Bruns T."/>
            <person name="Baldrian P."/>
            <person name="Vilgalys R."/>
            <person name="Dunand C."/>
            <person name="Henrissat B."/>
            <person name="Grigoriev I.V."/>
            <person name="Hibbett D."/>
            <person name="Nagy L.G."/>
            <person name="Martin F.M."/>
        </authorList>
    </citation>
    <scope>NUCLEOTIDE SEQUENCE</scope>
    <source>
        <strain evidence="6">UP504</strain>
    </source>
</reference>
<accession>A0A9P6ARW2</accession>
<protein>
    <recommendedName>
        <fullName evidence="8">Non-specific serine/threonine protein kinase</fullName>
    </recommendedName>
</protein>
<dbReference type="GO" id="GO:0006355">
    <property type="term" value="P:regulation of DNA-templated transcription"/>
    <property type="evidence" value="ECO:0007669"/>
    <property type="project" value="TreeGrafter"/>
</dbReference>
<evidence type="ECO:0000313" key="7">
    <source>
        <dbReference type="Proteomes" id="UP000886523"/>
    </source>
</evidence>
<dbReference type="InterPro" id="IPR000403">
    <property type="entry name" value="PI3/4_kinase_cat_dom"/>
</dbReference>
<evidence type="ECO:0000259" key="5">
    <source>
        <dbReference type="PROSITE" id="PS51190"/>
    </source>
</evidence>
<dbReference type="EMBL" id="MU129009">
    <property type="protein sequence ID" value="KAF9510823.1"/>
    <property type="molecule type" value="Genomic_DNA"/>
</dbReference>
<dbReference type="InterPro" id="IPR046807">
    <property type="entry name" value="Tra1_central"/>
</dbReference>
<dbReference type="PANTHER" id="PTHR11139:SF1">
    <property type="entry name" value="TRANSFORMATION_TRANSCRIPTION DOMAIN-ASSOCIATED PROTEIN"/>
    <property type="match status" value="1"/>
</dbReference>
<gene>
    <name evidence="6" type="ORF">BS47DRAFT_1487234</name>
</gene>
<evidence type="ECO:0000259" key="3">
    <source>
        <dbReference type="PROSITE" id="PS50290"/>
    </source>
</evidence>
<dbReference type="PROSITE" id="PS51190">
    <property type="entry name" value="FATC"/>
    <property type="match status" value="1"/>
</dbReference>
<dbReference type="GO" id="GO:0000124">
    <property type="term" value="C:SAGA complex"/>
    <property type="evidence" value="ECO:0007669"/>
    <property type="project" value="TreeGrafter"/>
</dbReference>
<comment type="similarity">
    <text evidence="1">Belongs to the PI3/PI4-kinase family. TRA1 subfamily.</text>
</comment>
<evidence type="ECO:0000256" key="1">
    <source>
        <dbReference type="ARBA" id="ARBA00007234"/>
    </source>
</evidence>
<dbReference type="Proteomes" id="UP000886523">
    <property type="component" value="Unassembled WGS sequence"/>
</dbReference>
<dbReference type="CDD" id="cd05163">
    <property type="entry name" value="PIKK_TRRAP"/>
    <property type="match status" value="1"/>
</dbReference>
<feature type="compositionally biased region" description="Polar residues" evidence="2">
    <location>
        <begin position="3026"/>
        <end position="3041"/>
    </location>
</feature>
<dbReference type="PANTHER" id="PTHR11139">
    <property type="entry name" value="ATAXIA TELANGIECTASIA MUTATED ATM -RELATED"/>
    <property type="match status" value="1"/>
</dbReference>
<evidence type="ECO:0000259" key="4">
    <source>
        <dbReference type="PROSITE" id="PS51189"/>
    </source>
</evidence>
<organism evidence="6 7">
    <name type="scientific">Hydnum rufescens UP504</name>
    <dbReference type="NCBI Taxonomy" id="1448309"/>
    <lineage>
        <taxon>Eukaryota</taxon>
        <taxon>Fungi</taxon>
        <taxon>Dikarya</taxon>
        <taxon>Basidiomycota</taxon>
        <taxon>Agaricomycotina</taxon>
        <taxon>Agaricomycetes</taxon>
        <taxon>Cantharellales</taxon>
        <taxon>Hydnaceae</taxon>
        <taxon>Hydnum</taxon>
    </lineage>
</organism>
<proteinExistence type="inferred from homology"/>
<feature type="region of interest" description="Disordered" evidence="2">
    <location>
        <begin position="2975"/>
        <end position="3049"/>
    </location>
</feature>
<dbReference type="InterPro" id="IPR016024">
    <property type="entry name" value="ARM-type_fold"/>
</dbReference>
<dbReference type="SMART" id="SM01343">
    <property type="entry name" value="FATC"/>
    <property type="match status" value="1"/>
</dbReference>
<dbReference type="Pfam" id="PF20175">
    <property type="entry name" value="Tra1_central"/>
    <property type="match status" value="1"/>
</dbReference>
<dbReference type="InterPro" id="IPR003152">
    <property type="entry name" value="FATC_dom"/>
</dbReference>
<feature type="domain" description="FATC" evidence="5">
    <location>
        <begin position="3555"/>
        <end position="3587"/>
    </location>
</feature>
<dbReference type="Pfam" id="PF20206">
    <property type="entry name" value="Tra1_ring"/>
    <property type="match status" value="1"/>
</dbReference>
<dbReference type="InterPro" id="IPR046805">
    <property type="entry name" value="Tra1_ring"/>
</dbReference>
<evidence type="ECO:0000313" key="6">
    <source>
        <dbReference type="EMBL" id="KAF9510823.1"/>
    </source>
</evidence>
<keyword evidence="7" id="KW-1185">Reference proteome</keyword>
<dbReference type="InterPro" id="IPR003151">
    <property type="entry name" value="PIK-rel_kinase_FAT"/>
</dbReference>
<evidence type="ECO:0000256" key="2">
    <source>
        <dbReference type="SAM" id="MobiDB-lite"/>
    </source>
</evidence>
<feature type="domain" description="PI3K/PI4K catalytic" evidence="3">
    <location>
        <begin position="3225"/>
        <end position="3554"/>
    </location>
</feature>
<dbReference type="PROSITE" id="PS51189">
    <property type="entry name" value="FAT"/>
    <property type="match status" value="1"/>
</dbReference>